<protein>
    <submittedName>
        <fullName evidence="1">Uncharacterized protein</fullName>
    </submittedName>
</protein>
<evidence type="ECO:0000313" key="1">
    <source>
        <dbReference type="EMBL" id="CAG7832054.1"/>
    </source>
</evidence>
<dbReference type="Proteomes" id="UP000708208">
    <property type="component" value="Unassembled WGS sequence"/>
</dbReference>
<gene>
    <name evidence="1" type="ORF">AFUS01_LOCUS41763</name>
</gene>
<sequence>MPGSTCSTTSTFISIRPKSDFYSAKFIFIFINHAFSRKASKSLIYLVLLQSWMTGFNGTHVSYGSRGIRLKSPGLPYITDYYSSKCDLIEMIPRRRGNCNKLRFNLSKHYTPRKA</sequence>
<keyword evidence="2" id="KW-1185">Reference proteome</keyword>
<proteinExistence type="predicted"/>
<comment type="caution">
    <text evidence="1">The sequence shown here is derived from an EMBL/GenBank/DDBJ whole genome shotgun (WGS) entry which is preliminary data.</text>
</comment>
<name>A0A8J2LGL5_9HEXA</name>
<evidence type="ECO:0000313" key="2">
    <source>
        <dbReference type="Proteomes" id="UP000708208"/>
    </source>
</evidence>
<organism evidence="1 2">
    <name type="scientific">Allacma fusca</name>
    <dbReference type="NCBI Taxonomy" id="39272"/>
    <lineage>
        <taxon>Eukaryota</taxon>
        <taxon>Metazoa</taxon>
        <taxon>Ecdysozoa</taxon>
        <taxon>Arthropoda</taxon>
        <taxon>Hexapoda</taxon>
        <taxon>Collembola</taxon>
        <taxon>Symphypleona</taxon>
        <taxon>Sminthuridae</taxon>
        <taxon>Allacma</taxon>
    </lineage>
</organism>
<accession>A0A8J2LGL5</accession>
<dbReference type="EMBL" id="CAJVCH010563309">
    <property type="protein sequence ID" value="CAG7832054.1"/>
    <property type="molecule type" value="Genomic_DNA"/>
</dbReference>
<reference evidence="1" key="1">
    <citation type="submission" date="2021-06" db="EMBL/GenBank/DDBJ databases">
        <authorList>
            <person name="Hodson N. C."/>
            <person name="Mongue J. A."/>
            <person name="Jaron S. K."/>
        </authorList>
    </citation>
    <scope>NUCLEOTIDE SEQUENCE</scope>
</reference>
<dbReference type="AlphaFoldDB" id="A0A8J2LGL5"/>